<feature type="signal peptide" evidence="2">
    <location>
        <begin position="1"/>
        <end position="31"/>
    </location>
</feature>
<comment type="caution">
    <text evidence="3">The sequence shown here is derived from an EMBL/GenBank/DDBJ whole genome shotgun (WGS) entry which is preliminary data.</text>
</comment>
<evidence type="ECO:0000256" key="1">
    <source>
        <dbReference type="SAM" id="MobiDB-lite"/>
    </source>
</evidence>
<gene>
    <name evidence="3" type="ORF">AN216_23665</name>
</gene>
<dbReference type="AlphaFoldDB" id="A0A1E7JW14"/>
<evidence type="ECO:0008006" key="5">
    <source>
        <dbReference type="Google" id="ProtNLM"/>
    </source>
</evidence>
<reference evidence="3 4" key="1">
    <citation type="journal article" date="2016" name="Front. Microbiol.">
        <title>Comparative Genomics Analysis of Streptomyces Species Reveals Their Adaptation to the Marine Environment and Their Diversity at the Genomic Level.</title>
        <authorList>
            <person name="Tian X."/>
            <person name="Zhang Z."/>
            <person name="Yang T."/>
            <person name="Chen M."/>
            <person name="Li J."/>
            <person name="Chen F."/>
            <person name="Yang J."/>
            <person name="Li W."/>
            <person name="Zhang B."/>
            <person name="Zhang Z."/>
            <person name="Wu J."/>
            <person name="Zhang C."/>
            <person name="Long L."/>
            <person name="Xiao J."/>
        </authorList>
    </citation>
    <scope>NUCLEOTIDE SEQUENCE [LARGE SCALE GENOMIC DNA]</scope>
    <source>
        <strain evidence="3 4">SCSIO 02100</strain>
    </source>
</reference>
<dbReference type="PANTHER" id="PTHR45985">
    <property type="match status" value="1"/>
</dbReference>
<evidence type="ECO:0000256" key="2">
    <source>
        <dbReference type="SAM" id="SignalP"/>
    </source>
</evidence>
<dbReference type="OrthoDB" id="438898at2"/>
<dbReference type="InterPro" id="IPR011330">
    <property type="entry name" value="Glyco_hydro/deAcase_b/a-brl"/>
</dbReference>
<keyword evidence="2" id="KW-0732">Signal</keyword>
<accession>A0A1E7JW14</accession>
<dbReference type="PANTHER" id="PTHR45985:SF3">
    <property type="entry name" value="CHITIN DEACETYLASE-LIKE 4"/>
    <property type="match status" value="1"/>
</dbReference>
<keyword evidence="4" id="KW-1185">Reference proteome</keyword>
<dbReference type="PROSITE" id="PS51257">
    <property type="entry name" value="PROKAR_LIPOPROTEIN"/>
    <property type="match status" value="1"/>
</dbReference>
<dbReference type="GO" id="GO:0005975">
    <property type="term" value="P:carbohydrate metabolic process"/>
    <property type="evidence" value="ECO:0007669"/>
    <property type="project" value="InterPro"/>
</dbReference>
<proteinExistence type="predicted"/>
<dbReference type="EMBL" id="LJGU01000151">
    <property type="protein sequence ID" value="OEU95498.1"/>
    <property type="molecule type" value="Genomic_DNA"/>
</dbReference>
<dbReference type="Gene3D" id="3.20.20.370">
    <property type="entry name" value="Glycoside hydrolase/deacetylase"/>
    <property type="match status" value="1"/>
</dbReference>
<dbReference type="PATRIC" id="fig|1075402.3.peg.972"/>
<dbReference type="RefSeq" id="WP_070198732.1">
    <property type="nucleotide sequence ID" value="NZ_LJGU01000151.1"/>
</dbReference>
<evidence type="ECO:0000313" key="4">
    <source>
        <dbReference type="Proteomes" id="UP000176101"/>
    </source>
</evidence>
<sequence>MTAARRVAACTAGLTALAVLLGGCGSGTDDAGNPGSDGDANNDGRKAKPRLIGDGSTADTGKQPNQPTPKKLKPGEKPPQFVVFSWDGAGEDSNALFSRFRELAKKYDASMTYFLTGMYLLPEDEKKRYHAPGHDPGDADIGYLKDENIRSTLKQTRKAWLDGSEIGTHFNGHFCGPGGVDSWSSKQWKSEIRQAKWFVKNWKTTTGWKDMEPLPFDYEEELIGGRTPCLEGRTNLLPAAKDMGFRYDSSGNGTQVWPDKEAGLWDLPLQQVPMPGESFETLSMDYNFLANQSKTPDGPPAKWPAYQKQMHDGLIQGFQRAYEGNRAPMIIGNHFEQWNGGIYMDAVADVIKEICVKDDVRCVSFEQLVNWLDAQDPKVLAKLRGLPVGQEPAEGWKKFLSKPATSETDSADTGEPAGSAGAGG</sequence>
<dbReference type="Proteomes" id="UP000176101">
    <property type="component" value="Unassembled WGS sequence"/>
</dbReference>
<dbReference type="STRING" id="1075402.AN216_23665"/>
<feature type="region of interest" description="Disordered" evidence="1">
    <location>
        <begin position="27"/>
        <end position="80"/>
    </location>
</feature>
<organism evidence="3 4">
    <name type="scientific">Streptomyces oceani</name>
    <dbReference type="NCBI Taxonomy" id="1075402"/>
    <lineage>
        <taxon>Bacteria</taxon>
        <taxon>Bacillati</taxon>
        <taxon>Actinomycetota</taxon>
        <taxon>Actinomycetes</taxon>
        <taxon>Kitasatosporales</taxon>
        <taxon>Streptomycetaceae</taxon>
        <taxon>Streptomyces</taxon>
    </lineage>
</organism>
<feature type="chain" id="PRO_5009196049" description="Lipoprotein" evidence="2">
    <location>
        <begin position="32"/>
        <end position="424"/>
    </location>
</feature>
<dbReference type="SUPFAM" id="SSF88713">
    <property type="entry name" value="Glycoside hydrolase/deacetylase"/>
    <property type="match status" value="1"/>
</dbReference>
<evidence type="ECO:0000313" key="3">
    <source>
        <dbReference type="EMBL" id="OEU95498.1"/>
    </source>
</evidence>
<feature type="region of interest" description="Disordered" evidence="1">
    <location>
        <begin position="394"/>
        <end position="424"/>
    </location>
</feature>
<name>A0A1E7JW14_9ACTN</name>
<dbReference type="InterPro" id="IPR052740">
    <property type="entry name" value="CE4"/>
</dbReference>
<protein>
    <recommendedName>
        <fullName evidence="5">Lipoprotein</fullName>
    </recommendedName>
</protein>